<gene>
    <name evidence="1" type="ORF">SAMN05216378_4875</name>
</gene>
<protein>
    <submittedName>
        <fullName evidence="1">Uncharacterized protein</fullName>
    </submittedName>
</protein>
<dbReference type="Proteomes" id="UP000198855">
    <property type="component" value="Unassembled WGS sequence"/>
</dbReference>
<keyword evidence="2" id="KW-1185">Reference proteome</keyword>
<dbReference type="RefSeq" id="WP_091189012.1">
    <property type="nucleotide sequence ID" value="NZ_FOMT01000005.1"/>
</dbReference>
<name>A0A1I2FHG4_9BACL</name>
<sequence>MRKAYLTALGAALVVTAVIGLLPHSGIGPGKERGEVAVFHPSEMKRLTSSNLVDAIIGLQLTGAVGKVEWNQAVLTVEMRADDGKQAERWYRDMEKLIRLSFTQMENVNRLLIRYVDTKANSRMLFAADVRRTDSWLSDNLSELSDADPLHDEQWRKRLRIAYTSFLEEKLGPIDTFSTAPLPAS</sequence>
<organism evidence="1 2">
    <name type="scientific">Paenibacillus catalpae</name>
    <dbReference type="NCBI Taxonomy" id="1045775"/>
    <lineage>
        <taxon>Bacteria</taxon>
        <taxon>Bacillati</taxon>
        <taxon>Bacillota</taxon>
        <taxon>Bacilli</taxon>
        <taxon>Bacillales</taxon>
        <taxon>Paenibacillaceae</taxon>
        <taxon>Paenibacillus</taxon>
    </lineage>
</organism>
<evidence type="ECO:0000313" key="2">
    <source>
        <dbReference type="Proteomes" id="UP000198855"/>
    </source>
</evidence>
<dbReference type="STRING" id="1045775.SAMN05216378_4875"/>
<proteinExistence type="predicted"/>
<evidence type="ECO:0000313" key="1">
    <source>
        <dbReference type="EMBL" id="SFF04862.1"/>
    </source>
</evidence>
<dbReference type="EMBL" id="FOMT01000005">
    <property type="protein sequence ID" value="SFF04862.1"/>
    <property type="molecule type" value="Genomic_DNA"/>
</dbReference>
<accession>A0A1I2FHG4</accession>
<reference evidence="2" key="1">
    <citation type="submission" date="2016-10" db="EMBL/GenBank/DDBJ databases">
        <authorList>
            <person name="Varghese N."/>
            <person name="Submissions S."/>
        </authorList>
    </citation>
    <scope>NUCLEOTIDE SEQUENCE [LARGE SCALE GENOMIC DNA]</scope>
    <source>
        <strain evidence="2">CGMCC 1.10784</strain>
    </source>
</reference>
<dbReference type="AlphaFoldDB" id="A0A1I2FHG4"/>
<dbReference type="OrthoDB" id="2679301at2"/>